<dbReference type="SUPFAM" id="SSF53335">
    <property type="entry name" value="S-adenosyl-L-methionine-dependent methyltransferases"/>
    <property type="match status" value="1"/>
</dbReference>
<keyword evidence="4 7" id="KW-0489">Methyltransferase</keyword>
<keyword evidence="9" id="KW-1185">Reference proteome</keyword>
<evidence type="ECO:0000256" key="3">
    <source>
        <dbReference type="ARBA" id="ARBA00022552"/>
    </source>
</evidence>
<organism evidence="8 9">
    <name type="scientific">Marinomonas piezotolerans</name>
    <dbReference type="NCBI Taxonomy" id="2213058"/>
    <lineage>
        <taxon>Bacteria</taxon>
        <taxon>Pseudomonadati</taxon>
        <taxon>Pseudomonadota</taxon>
        <taxon>Gammaproteobacteria</taxon>
        <taxon>Oceanospirillales</taxon>
        <taxon>Oceanospirillaceae</taxon>
        <taxon>Marinomonas</taxon>
    </lineage>
</organism>
<dbReference type="PANTHER" id="PTHR11265:SF0">
    <property type="entry name" value="12S RRNA N4-METHYLCYTIDINE METHYLTRANSFERASE"/>
    <property type="match status" value="1"/>
</dbReference>
<dbReference type="GO" id="GO:0005737">
    <property type="term" value="C:cytoplasm"/>
    <property type="evidence" value="ECO:0007669"/>
    <property type="project" value="UniProtKB-SubCell"/>
</dbReference>
<reference evidence="8 9" key="1">
    <citation type="submission" date="2018-06" db="EMBL/GenBank/DDBJ databases">
        <title>Marinomonas sp. YLB-05 draft genome sequence.</title>
        <authorList>
            <person name="Yu L."/>
            <person name="Tang X."/>
        </authorList>
    </citation>
    <scope>NUCLEOTIDE SEQUENCE [LARGE SCALE GENOMIC DNA]</scope>
    <source>
        <strain evidence="8 9">YLB-05</strain>
    </source>
</reference>
<name>A0A370U5C9_9GAMM</name>
<accession>A0A370U5C9</accession>
<evidence type="ECO:0000256" key="1">
    <source>
        <dbReference type="ARBA" id="ARBA00010396"/>
    </source>
</evidence>
<dbReference type="Gene3D" id="3.40.50.150">
    <property type="entry name" value="Vaccinia Virus protein VP39"/>
    <property type="match status" value="1"/>
</dbReference>
<evidence type="ECO:0000313" key="9">
    <source>
        <dbReference type="Proteomes" id="UP000254326"/>
    </source>
</evidence>
<keyword evidence="5 7" id="KW-0808">Transferase</keyword>
<feature type="binding site" evidence="7">
    <location>
        <position position="110"/>
    </location>
    <ligand>
        <name>S-adenosyl-L-methionine</name>
        <dbReference type="ChEBI" id="CHEBI:59789"/>
    </ligand>
</feature>
<dbReference type="GO" id="GO:0071424">
    <property type="term" value="F:rRNA (cytosine-N4-)-methyltransferase activity"/>
    <property type="evidence" value="ECO:0007669"/>
    <property type="project" value="UniProtKB-UniRule"/>
</dbReference>
<dbReference type="SUPFAM" id="SSF81799">
    <property type="entry name" value="Putative methyltransferase TM0872, insert domain"/>
    <property type="match status" value="1"/>
</dbReference>
<evidence type="ECO:0000256" key="6">
    <source>
        <dbReference type="ARBA" id="ARBA00022691"/>
    </source>
</evidence>
<dbReference type="RefSeq" id="WP_115469289.1">
    <property type="nucleotide sequence ID" value="NZ_QKRA01000011.1"/>
</dbReference>
<dbReference type="NCBIfam" id="TIGR00006">
    <property type="entry name" value="16S rRNA (cytosine(1402)-N(4))-methyltransferase RsmH"/>
    <property type="match status" value="1"/>
</dbReference>
<evidence type="ECO:0000256" key="4">
    <source>
        <dbReference type="ARBA" id="ARBA00022603"/>
    </source>
</evidence>
<feature type="binding site" evidence="7">
    <location>
        <begin position="36"/>
        <end position="38"/>
    </location>
    <ligand>
        <name>S-adenosyl-L-methionine</name>
        <dbReference type="ChEBI" id="CHEBI:59789"/>
    </ligand>
</feature>
<feature type="binding site" evidence="7">
    <location>
        <position position="55"/>
    </location>
    <ligand>
        <name>S-adenosyl-L-methionine</name>
        <dbReference type="ChEBI" id="CHEBI:59789"/>
    </ligand>
</feature>
<evidence type="ECO:0000313" key="8">
    <source>
        <dbReference type="EMBL" id="RDL42972.1"/>
    </source>
</evidence>
<evidence type="ECO:0000256" key="7">
    <source>
        <dbReference type="HAMAP-Rule" id="MF_01007"/>
    </source>
</evidence>
<comment type="similarity">
    <text evidence="1 7">Belongs to the methyltransferase superfamily. RsmH family.</text>
</comment>
<dbReference type="AlphaFoldDB" id="A0A370U5C9"/>
<keyword evidence="3 7" id="KW-0698">rRNA processing</keyword>
<dbReference type="OrthoDB" id="9806637at2"/>
<dbReference type="PIRSF" id="PIRSF004486">
    <property type="entry name" value="MraW"/>
    <property type="match status" value="1"/>
</dbReference>
<dbReference type="EC" id="2.1.1.199" evidence="7"/>
<protein>
    <recommendedName>
        <fullName evidence="7">Ribosomal RNA small subunit methyltransferase H</fullName>
        <ecNumber evidence="7">2.1.1.199</ecNumber>
    </recommendedName>
    <alternativeName>
        <fullName evidence="7">16S rRNA m(4)C1402 methyltransferase</fullName>
    </alternativeName>
    <alternativeName>
        <fullName evidence="7">rRNA (cytosine-N(4)-)-methyltransferase RsmH</fullName>
    </alternativeName>
</protein>
<feature type="binding site" evidence="7">
    <location>
        <position position="81"/>
    </location>
    <ligand>
        <name>S-adenosyl-L-methionine</name>
        <dbReference type="ChEBI" id="CHEBI:59789"/>
    </ligand>
</feature>
<sequence>MTDSTSEHISVMLNESVDMLVTDEAGYYVDGTFGRGGHTRLVLSRLSQGKMLGFDKDPVAISYGKALEEEDERFTIVQDSFANMADHLPDALGVEKVDGIMMDLGVSSPQLDDASRGFSFMNDGPLDMRMNPDAGVSAAQWIASAPEKEIADVMYQYGEERFSRRIAKAIVKYRSDTPITTTKQLAKIVAEAHPAWEKGKNPATRAFQGIRIYINNELGDLEEGLVAAANALKVGGRLVVISFHSLEDRIVKQFMKKMCKGPDLPRHLPIQNTHLNIHFKTVGKALKPSKNEVDDNVRSRSAVLRVMERVSE</sequence>
<evidence type="ECO:0000256" key="5">
    <source>
        <dbReference type="ARBA" id="ARBA00022679"/>
    </source>
</evidence>
<dbReference type="Pfam" id="PF01795">
    <property type="entry name" value="Methyltransf_5"/>
    <property type="match status" value="1"/>
</dbReference>
<keyword evidence="2 7" id="KW-0963">Cytoplasm</keyword>
<dbReference type="GO" id="GO:0070475">
    <property type="term" value="P:rRNA base methylation"/>
    <property type="evidence" value="ECO:0007669"/>
    <property type="project" value="UniProtKB-UniRule"/>
</dbReference>
<dbReference type="Proteomes" id="UP000254326">
    <property type="component" value="Unassembled WGS sequence"/>
</dbReference>
<dbReference type="InterPro" id="IPR029063">
    <property type="entry name" value="SAM-dependent_MTases_sf"/>
</dbReference>
<evidence type="ECO:0000256" key="2">
    <source>
        <dbReference type="ARBA" id="ARBA00022490"/>
    </source>
</evidence>
<comment type="function">
    <text evidence="7">Specifically methylates the N4 position of cytidine in position 1402 (C1402) of 16S rRNA.</text>
</comment>
<dbReference type="HAMAP" id="MF_01007">
    <property type="entry name" value="16SrRNA_methyltr_H"/>
    <property type="match status" value="1"/>
</dbReference>
<dbReference type="PANTHER" id="PTHR11265">
    <property type="entry name" value="S-ADENOSYL-METHYLTRANSFERASE MRAW"/>
    <property type="match status" value="1"/>
</dbReference>
<comment type="caution">
    <text evidence="8">The sequence shown here is derived from an EMBL/GenBank/DDBJ whole genome shotgun (WGS) entry which is preliminary data.</text>
</comment>
<proteinExistence type="inferred from homology"/>
<dbReference type="InterPro" id="IPR002903">
    <property type="entry name" value="RsmH"/>
</dbReference>
<comment type="subcellular location">
    <subcellularLocation>
        <location evidence="7">Cytoplasm</location>
    </subcellularLocation>
</comment>
<dbReference type="FunFam" id="1.10.150.170:FF:000001">
    <property type="entry name" value="Ribosomal RNA small subunit methyltransferase H"/>
    <property type="match status" value="1"/>
</dbReference>
<keyword evidence="6 7" id="KW-0949">S-adenosyl-L-methionine</keyword>
<dbReference type="Gene3D" id="1.10.150.170">
    <property type="entry name" value="Putative methyltransferase TM0872, insert domain"/>
    <property type="match status" value="1"/>
</dbReference>
<gene>
    <name evidence="7" type="primary">rsmH</name>
    <name evidence="8" type="ORF">DN730_16700</name>
</gene>
<feature type="binding site" evidence="7">
    <location>
        <position position="103"/>
    </location>
    <ligand>
        <name>S-adenosyl-L-methionine</name>
        <dbReference type="ChEBI" id="CHEBI:59789"/>
    </ligand>
</feature>
<comment type="catalytic activity">
    <reaction evidence="7">
        <text>cytidine(1402) in 16S rRNA + S-adenosyl-L-methionine = N(4)-methylcytidine(1402) in 16S rRNA + S-adenosyl-L-homocysteine + H(+)</text>
        <dbReference type="Rhea" id="RHEA:42928"/>
        <dbReference type="Rhea" id="RHEA-COMP:10286"/>
        <dbReference type="Rhea" id="RHEA-COMP:10287"/>
        <dbReference type="ChEBI" id="CHEBI:15378"/>
        <dbReference type="ChEBI" id="CHEBI:57856"/>
        <dbReference type="ChEBI" id="CHEBI:59789"/>
        <dbReference type="ChEBI" id="CHEBI:74506"/>
        <dbReference type="ChEBI" id="CHEBI:82748"/>
        <dbReference type="EC" id="2.1.1.199"/>
    </reaction>
</comment>
<dbReference type="InterPro" id="IPR023397">
    <property type="entry name" value="SAM-dep_MeTrfase_MraW_recog"/>
</dbReference>
<dbReference type="EMBL" id="QKRA01000011">
    <property type="protein sequence ID" value="RDL42972.1"/>
    <property type="molecule type" value="Genomic_DNA"/>
</dbReference>